<dbReference type="Proteomes" id="UP001420932">
    <property type="component" value="Unassembled WGS sequence"/>
</dbReference>
<protein>
    <submittedName>
        <fullName evidence="1">Uncharacterized protein</fullName>
    </submittedName>
</protein>
<name>A0AAP0E387_9MAGN</name>
<gene>
    <name evidence="1" type="ORF">Syun_031783</name>
</gene>
<keyword evidence="2" id="KW-1185">Reference proteome</keyword>
<dbReference type="AlphaFoldDB" id="A0AAP0E387"/>
<sequence>MGSEIRLVPQLPKWRKVCLRGSAEYAIIERQWRVKQKNVEQGTPPFHDIVFYYGPMKFMDIVEPHNPIRVLRQIGHVQRILRDSYRPIEADRSRLRQLYSVKYSYGAQVWEDWEGHLESVEQRCQKVDYPYQTSSDYME</sequence>
<evidence type="ECO:0000313" key="2">
    <source>
        <dbReference type="Proteomes" id="UP001420932"/>
    </source>
</evidence>
<comment type="caution">
    <text evidence="1">The sequence shown here is derived from an EMBL/GenBank/DDBJ whole genome shotgun (WGS) entry which is preliminary data.</text>
</comment>
<reference evidence="1 2" key="1">
    <citation type="submission" date="2024-01" db="EMBL/GenBank/DDBJ databases">
        <title>Genome assemblies of Stephania.</title>
        <authorList>
            <person name="Yang L."/>
        </authorList>
    </citation>
    <scope>NUCLEOTIDE SEQUENCE [LARGE SCALE GENOMIC DNA]</scope>
    <source>
        <strain evidence="1">YNDBR</strain>
        <tissue evidence="1">Leaf</tissue>
    </source>
</reference>
<dbReference type="EMBL" id="JBBNAF010000044">
    <property type="protein sequence ID" value="KAK9081863.1"/>
    <property type="molecule type" value="Genomic_DNA"/>
</dbReference>
<accession>A0AAP0E387</accession>
<proteinExistence type="predicted"/>
<organism evidence="1 2">
    <name type="scientific">Stephania yunnanensis</name>
    <dbReference type="NCBI Taxonomy" id="152371"/>
    <lineage>
        <taxon>Eukaryota</taxon>
        <taxon>Viridiplantae</taxon>
        <taxon>Streptophyta</taxon>
        <taxon>Embryophyta</taxon>
        <taxon>Tracheophyta</taxon>
        <taxon>Spermatophyta</taxon>
        <taxon>Magnoliopsida</taxon>
        <taxon>Ranunculales</taxon>
        <taxon>Menispermaceae</taxon>
        <taxon>Menispermoideae</taxon>
        <taxon>Cissampelideae</taxon>
        <taxon>Stephania</taxon>
    </lineage>
</organism>
<evidence type="ECO:0000313" key="1">
    <source>
        <dbReference type="EMBL" id="KAK9081863.1"/>
    </source>
</evidence>